<feature type="domain" description="Metallo-beta-lactamase" evidence="6">
    <location>
        <begin position="12"/>
        <end position="200"/>
    </location>
</feature>
<keyword evidence="8" id="KW-1185">Reference proteome</keyword>
<comment type="caution">
    <text evidence="7">The sequence shown here is derived from an EMBL/GenBank/DDBJ whole genome shotgun (WGS) entry which is preliminary data.</text>
</comment>
<dbReference type="GO" id="GO:0016787">
    <property type="term" value="F:hydrolase activity"/>
    <property type="evidence" value="ECO:0007669"/>
    <property type="project" value="UniProtKB-KW"/>
</dbReference>
<organism evidence="7 8">
    <name type="scientific">Amycolatopsis cihanbeyliensis</name>
    <dbReference type="NCBI Taxonomy" id="1128664"/>
    <lineage>
        <taxon>Bacteria</taxon>
        <taxon>Bacillati</taxon>
        <taxon>Actinomycetota</taxon>
        <taxon>Actinomycetes</taxon>
        <taxon>Pseudonocardiales</taxon>
        <taxon>Pseudonocardiaceae</taxon>
        <taxon>Amycolatopsis</taxon>
    </lineage>
</organism>
<gene>
    <name evidence="7" type="ORF">FB471_0913</name>
</gene>
<dbReference type="InterPro" id="IPR001279">
    <property type="entry name" value="Metallo-B-lactamas"/>
</dbReference>
<dbReference type="InterPro" id="IPR036866">
    <property type="entry name" value="RibonucZ/Hydroxyglut_hydro"/>
</dbReference>
<dbReference type="Proteomes" id="UP000320876">
    <property type="component" value="Unassembled WGS sequence"/>
</dbReference>
<dbReference type="GO" id="GO:0046872">
    <property type="term" value="F:metal ion binding"/>
    <property type="evidence" value="ECO:0007669"/>
    <property type="project" value="UniProtKB-KW"/>
</dbReference>
<evidence type="ECO:0000256" key="3">
    <source>
        <dbReference type="ARBA" id="ARBA00022801"/>
    </source>
</evidence>
<dbReference type="PANTHER" id="PTHR46233:SF3">
    <property type="entry name" value="HYDROXYACYLGLUTATHIONE HYDROLASE GLOC"/>
    <property type="match status" value="1"/>
</dbReference>
<dbReference type="SUPFAM" id="SSF56281">
    <property type="entry name" value="Metallo-hydrolase/oxidoreductase"/>
    <property type="match status" value="1"/>
</dbReference>
<evidence type="ECO:0000256" key="1">
    <source>
        <dbReference type="ARBA" id="ARBA00001947"/>
    </source>
</evidence>
<sequence length="224" mass="23208">MLVVGFPAGAFQANCYLLATAAGREAVIVDPGEGAVDRVEQALRERELTPVAVLATHGHFDHVYSAAVVADTYGVAVSIHPEDRVLLSDPLAGLGPELAAAFGESVQLTEPAEVTELDEGVLELAGLRITVDHVPGHTPGSVLFRVDSAEGGQLVLTGDTLFAGSVGRTDLPGGDPAALACSLRTKLSVLTDDTVVLPGHGPSSTIGQERRTNPFFLGPEVGER</sequence>
<dbReference type="OrthoDB" id="9802991at2"/>
<keyword evidence="4" id="KW-0862">Zinc</keyword>
<dbReference type="SMART" id="SM00849">
    <property type="entry name" value="Lactamase_B"/>
    <property type="match status" value="1"/>
</dbReference>
<evidence type="ECO:0000256" key="2">
    <source>
        <dbReference type="ARBA" id="ARBA00022723"/>
    </source>
</evidence>
<dbReference type="AlphaFoldDB" id="A0A542DDU8"/>
<comment type="cofactor">
    <cofactor evidence="1">
        <name>Zn(2+)</name>
        <dbReference type="ChEBI" id="CHEBI:29105"/>
    </cofactor>
</comment>
<protein>
    <submittedName>
        <fullName evidence="7">Glyoxylase-like metal-dependent hydrolase (Beta-lactamase superfamily II)</fullName>
    </submittedName>
</protein>
<dbReference type="PANTHER" id="PTHR46233">
    <property type="entry name" value="HYDROXYACYLGLUTATHIONE HYDROLASE GLOC"/>
    <property type="match status" value="1"/>
</dbReference>
<dbReference type="RefSeq" id="WP_142001584.1">
    <property type="nucleotide sequence ID" value="NZ_VFML01000001.1"/>
</dbReference>
<dbReference type="Gene3D" id="3.60.15.10">
    <property type="entry name" value="Ribonuclease Z/Hydroxyacylglutathione hydrolase-like"/>
    <property type="match status" value="1"/>
</dbReference>
<name>A0A542DDU8_AMYCI</name>
<dbReference type="EMBL" id="VFML01000001">
    <property type="protein sequence ID" value="TQJ01247.1"/>
    <property type="molecule type" value="Genomic_DNA"/>
</dbReference>
<accession>A0A542DDU8</accession>
<reference evidence="7 8" key="1">
    <citation type="submission" date="2019-06" db="EMBL/GenBank/DDBJ databases">
        <title>Sequencing the genomes of 1000 actinobacteria strains.</title>
        <authorList>
            <person name="Klenk H.-P."/>
        </authorList>
    </citation>
    <scope>NUCLEOTIDE SEQUENCE [LARGE SCALE GENOMIC DNA]</scope>
    <source>
        <strain evidence="7 8">DSM 45679</strain>
    </source>
</reference>
<dbReference type="InterPro" id="IPR051453">
    <property type="entry name" value="MBL_Glyoxalase_II"/>
</dbReference>
<proteinExistence type="predicted"/>
<dbReference type="Pfam" id="PF00753">
    <property type="entry name" value="Lactamase_B"/>
    <property type="match status" value="1"/>
</dbReference>
<evidence type="ECO:0000313" key="8">
    <source>
        <dbReference type="Proteomes" id="UP000320876"/>
    </source>
</evidence>
<evidence type="ECO:0000256" key="4">
    <source>
        <dbReference type="ARBA" id="ARBA00022833"/>
    </source>
</evidence>
<feature type="region of interest" description="Disordered" evidence="5">
    <location>
        <begin position="200"/>
        <end position="224"/>
    </location>
</feature>
<evidence type="ECO:0000259" key="6">
    <source>
        <dbReference type="SMART" id="SM00849"/>
    </source>
</evidence>
<evidence type="ECO:0000256" key="5">
    <source>
        <dbReference type="SAM" id="MobiDB-lite"/>
    </source>
</evidence>
<dbReference type="CDD" id="cd06262">
    <property type="entry name" value="metallo-hydrolase-like_MBL-fold"/>
    <property type="match status" value="1"/>
</dbReference>
<keyword evidence="3 7" id="KW-0378">Hydrolase</keyword>
<keyword evidence="2" id="KW-0479">Metal-binding</keyword>
<evidence type="ECO:0000313" key="7">
    <source>
        <dbReference type="EMBL" id="TQJ01247.1"/>
    </source>
</evidence>